<evidence type="ECO:0000256" key="2">
    <source>
        <dbReference type="SAM" id="Phobius"/>
    </source>
</evidence>
<dbReference type="Proteomes" id="UP000569914">
    <property type="component" value="Unassembled WGS sequence"/>
</dbReference>
<organism evidence="3 4">
    <name type="scientific">Microlunatus parietis</name>
    <dbReference type="NCBI Taxonomy" id="682979"/>
    <lineage>
        <taxon>Bacteria</taxon>
        <taxon>Bacillati</taxon>
        <taxon>Actinomycetota</taxon>
        <taxon>Actinomycetes</taxon>
        <taxon>Propionibacteriales</taxon>
        <taxon>Propionibacteriaceae</taxon>
        <taxon>Microlunatus</taxon>
    </lineage>
</organism>
<evidence type="ECO:0000313" key="4">
    <source>
        <dbReference type="Proteomes" id="UP000569914"/>
    </source>
</evidence>
<feature type="transmembrane region" description="Helical" evidence="2">
    <location>
        <begin position="495"/>
        <end position="515"/>
    </location>
</feature>
<sequence>MHRWSERGGYDWQLIEPTEPSPEVVLGATLAYGMLDESVADYGTLQTVAGAIRAELGRPIERPEGGVSVPEGLVEIGQDTLTFAVRGRPEAVVSTWRRVAGYFNGTVPVDGADPHPVDTFGWTRDAALRAGMSAFVLSLLELPQTEVSPDKVEQLRRHLDPAQGTVRCAFFTNDESLMAVDAFAAPAVDPRRQSTPAPGRARGAATPGSLAAPLGPVQFTAVVPRTRAGLAAGLALRTHFAAALSAAGGGDPGTGCAVHEFGADRWITIVCDGVPAPQHRDRAIARTLSTPIADARLAAVITELESLADSQWARNRRVLGLPADEEPLTVPAVRNALAAALNTVHVTSLLGAADRSVSVLPGYPELMSALPAERGEKFNAWLAQSPMGGATAGSARLGARTLLVESPAEALGEPAEREIVDLDAAAVIIEYSATNLVIFDDRLRGVDVDTGRLRRGPKLREQLDRRLADVPRLKIIDQAKPAAESPQVRSTKRRYVIGAIIAAVAVSAVFTGSIVQNATRAKPVTSRVAEGQTVELAGGTTLTARSIEARADGRDLLVNATVRICAGGDISARGTDPAVQRAVGPANFGLYSQDGMTGERTGGGGPQLAATTLPEGQCLDGELTYRIRDTGSPLTFGYRNPFGDDVVWYDQ</sequence>
<evidence type="ECO:0000313" key="3">
    <source>
        <dbReference type="EMBL" id="NYE68804.1"/>
    </source>
</evidence>
<dbReference type="RefSeq" id="WP_179747681.1">
    <property type="nucleotide sequence ID" value="NZ_JACCBU010000001.1"/>
</dbReference>
<feature type="compositionally biased region" description="Low complexity" evidence="1">
    <location>
        <begin position="195"/>
        <end position="208"/>
    </location>
</feature>
<comment type="caution">
    <text evidence="3">The sequence shown here is derived from an EMBL/GenBank/DDBJ whole genome shotgun (WGS) entry which is preliminary data.</text>
</comment>
<keyword evidence="4" id="KW-1185">Reference proteome</keyword>
<accession>A0A7Y9L6I1</accession>
<dbReference type="EMBL" id="JACCBU010000001">
    <property type="protein sequence ID" value="NYE68804.1"/>
    <property type="molecule type" value="Genomic_DNA"/>
</dbReference>
<evidence type="ECO:0000256" key="1">
    <source>
        <dbReference type="SAM" id="MobiDB-lite"/>
    </source>
</evidence>
<feature type="region of interest" description="Disordered" evidence="1">
    <location>
        <begin position="189"/>
        <end position="209"/>
    </location>
</feature>
<keyword evidence="2" id="KW-0472">Membrane</keyword>
<protein>
    <submittedName>
        <fullName evidence="3">Uncharacterized protein</fullName>
    </submittedName>
</protein>
<name>A0A7Y9L6I1_9ACTN</name>
<proteinExistence type="predicted"/>
<gene>
    <name evidence="3" type="ORF">BKA15_000133</name>
</gene>
<keyword evidence="2" id="KW-0812">Transmembrane</keyword>
<keyword evidence="2" id="KW-1133">Transmembrane helix</keyword>
<reference evidence="3 4" key="1">
    <citation type="submission" date="2020-07" db="EMBL/GenBank/DDBJ databases">
        <title>Sequencing the genomes of 1000 actinobacteria strains.</title>
        <authorList>
            <person name="Klenk H.-P."/>
        </authorList>
    </citation>
    <scope>NUCLEOTIDE SEQUENCE [LARGE SCALE GENOMIC DNA]</scope>
    <source>
        <strain evidence="3 4">DSM 22083</strain>
    </source>
</reference>
<dbReference type="AlphaFoldDB" id="A0A7Y9L6I1"/>